<organism evidence="2">
    <name type="scientific">Siphoviridae sp. ctEZK6</name>
    <dbReference type="NCBI Taxonomy" id="2825397"/>
    <lineage>
        <taxon>Viruses</taxon>
        <taxon>Duplodnaviria</taxon>
        <taxon>Heunggongvirae</taxon>
        <taxon>Uroviricota</taxon>
        <taxon>Caudoviricetes</taxon>
    </lineage>
</organism>
<evidence type="ECO:0000256" key="1">
    <source>
        <dbReference type="SAM" id="Phobius"/>
    </source>
</evidence>
<sequence length="63" mass="7316">MKVKPMSVNKPLFASFLVFALMLISILVATFMFENYRITWPHYAAFGTALAWYGTELHRSEKE</sequence>
<evidence type="ECO:0000313" key="2">
    <source>
        <dbReference type="EMBL" id="DAF97590.1"/>
    </source>
</evidence>
<protein>
    <submittedName>
        <fullName evidence="2">Uncharacterized protein</fullName>
    </submittedName>
</protein>
<name>A0A8S5UT84_9CAUD</name>
<keyword evidence="1" id="KW-0472">Membrane</keyword>
<proteinExistence type="predicted"/>
<accession>A0A8S5UT84</accession>
<keyword evidence="1" id="KW-1133">Transmembrane helix</keyword>
<dbReference type="EMBL" id="BK016134">
    <property type="protein sequence ID" value="DAF97590.1"/>
    <property type="molecule type" value="Genomic_DNA"/>
</dbReference>
<feature type="transmembrane region" description="Helical" evidence="1">
    <location>
        <begin position="12"/>
        <end position="33"/>
    </location>
</feature>
<keyword evidence="1" id="KW-0812">Transmembrane</keyword>
<reference evidence="2" key="1">
    <citation type="journal article" date="2021" name="Proc. Natl. Acad. Sci. U.S.A.">
        <title>A Catalog of Tens of Thousands of Viruses from Human Metagenomes Reveals Hidden Associations with Chronic Diseases.</title>
        <authorList>
            <person name="Tisza M.J."/>
            <person name="Buck C.B."/>
        </authorList>
    </citation>
    <scope>NUCLEOTIDE SEQUENCE</scope>
    <source>
        <strain evidence="2">CtEZK6</strain>
    </source>
</reference>